<evidence type="ECO:0000313" key="2">
    <source>
        <dbReference type="Proteomes" id="UP000024635"/>
    </source>
</evidence>
<feature type="non-terminal residue" evidence="1">
    <location>
        <position position="44"/>
    </location>
</feature>
<name>A0A016TGR0_9BILA</name>
<dbReference type="AlphaFoldDB" id="A0A016TGR0"/>
<gene>
    <name evidence="1" type="primary">Acey_s0101.g3327</name>
    <name evidence="1" type="ORF">Y032_0101g3327</name>
</gene>
<keyword evidence="2" id="KW-1185">Reference proteome</keyword>
<reference evidence="2" key="1">
    <citation type="journal article" date="2015" name="Nat. Genet.">
        <title>The genome and transcriptome of the zoonotic hookworm Ancylostoma ceylanicum identify infection-specific gene families.</title>
        <authorList>
            <person name="Schwarz E.M."/>
            <person name="Hu Y."/>
            <person name="Antoshechkin I."/>
            <person name="Miller M.M."/>
            <person name="Sternberg P.W."/>
            <person name="Aroian R.V."/>
        </authorList>
    </citation>
    <scope>NUCLEOTIDE SEQUENCE</scope>
    <source>
        <strain evidence="2">HY135</strain>
    </source>
</reference>
<evidence type="ECO:0000313" key="1">
    <source>
        <dbReference type="EMBL" id="EYC02134.1"/>
    </source>
</evidence>
<comment type="caution">
    <text evidence="1">The sequence shown here is derived from an EMBL/GenBank/DDBJ whole genome shotgun (WGS) entry which is preliminary data.</text>
</comment>
<proteinExistence type="predicted"/>
<accession>A0A016TGR0</accession>
<dbReference type="EMBL" id="JARK01001437">
    <property type="protein sequence ID" value="EYC02134.1"/>
    <property type="molecule type" value="Genomic_DNA"/>
</dbReference>
<sequence>MFCFTYKVVIRSIRSIGAIVGAEALPPFTLDGWSGRPPSLKRRG</sequence>
<organism evidence="1 2">
    <name type="scientific">Ancylostoma ceylanicum</name>
    <dbReference type="NCBI Taxonomy" id="53326"/>
    <lineage>
        <taxon>Eukaryota</taxon>
        <taxon>Metazoa</taxon>
        <taxon>Ecdysozoa</taxon>
        <taxon>Nematoda</taxon>
        <taxon>Chromadorea</taxon>
        <taxon>Rhabditida</taxon>
        <taxon>Rhabditina</taxon>
        <taxon>Rhabditomorpha</taxon>
        <taxon>Strongyloidea</taxon>
        <taxon>Ancylostomatidae</taxon>
        <taxon>Ancylostomatinae</taxon>
        <taxon>Ancylostoma</taxon>
    </lineage>
</organism>
<dbReference type="Proteomes" id="UP000024635">
    <property type="component" value="Unassembled WGS sequence"/>
</dbReference>
<protein>
    <submittedName>
        <fullName evidence="1">Uncharacterized protein</fullName>
    </submittedName>
</protein>